<feature type="domain" description="Transducer of regulated CREB activity middle" evidence="12">
    <location>
        <begin position="283"/>
        <end position="411"/>
    </location>
</feature>
<feature type="region of interest" description="Disordered" evidence="10">
    <location>
        <begin position="688"/>
        <end position="711"/>
    </location>
</feature>
<evidence type="ECO:0000256" key="3">
    <source>
        <dbReference type="ARBA" id="ARBA00007167"/>
    </source>
</evidence>
<feature type="compositionally biased region" description="Low complexity" evidence="10">
    <location>
        <begin position="701"/>
        <end position="710"/>
    </location>
</feature>
<dbReference type="InterPro" id="IPR024783">
    <property type="entry name" value="TORC_N"/>
</dbReference>
<accession>A0A8W8HRQ5</accession>
<proteinExistence type="inferred from homology"/>
<evidence type="ECO:0008006" key="16">
    <source>
        <dbReference type="Google" id="ProtNLM"/>
    </source>
</evidence>
<evidence type="ECO:0000256" key="10">
    <source>
        <dbReference type="SAM" id="MobiDB-lite"/>
    </source>
</evidence>
<feature type="region of interest" description="Disordered" evidence="10">
    <location>
        <begin position="489"/>
        <end position="534"/>
    </location>
</feature>
<evidence type="ECO:0000256" key="4">
    <source>
        <dbReference type="ARBA" id="ARBA00022490"/>
    </source>
</evidence>
<feature type="compositionally biased region" description="Polar residues" evidence="10">
    <location>
        <begin position="403"/>
        <end position="414"/>
    </location>
</feature>
<evidence type="ECO:0000256" key="9">
    <source>
        <dbReference type="ARBA" id="ARBA00023242"/>
    </source>
</evidence>
<evidence type="ECO:0000259" key="13">
    <source>
        <dbReference type="Pfam" id="PF12886"/>
    </source>
</evidence>
<dbReference type="EnsemblMetazoa" id="G10774.2">
    <property type="protein sequence ID" value="G10774.2:cds"/>
    <property type="gene ID" value="G10774"/>
</dbReference>
<evidence type="ECO:0000256" key="5">
    <source>
        <dbReference type="ARBA" id="ARBA00022553"/>
    </source>
</evidence>
<dbReference type="SMR" id="A0A8W8HRQ5"/>
<evidence type="ECO:0000259" key="12">
    <source>
        <dbReference type="Pfam" id="PF12885"/>
    </source>
</evidence>
<evidence type="ECO:0000313" key="14">
    <source>
        <dbReference type="EnsemblMetazoa" id="G10774.2:cds"/>
    </source>
</evidence>
<evidence type="ECO:0000256" key="1">
    <source>
        <dbReference type="ARBA" id="ARBA00004123"/>
    </source>
</evidence>
<evidence type="ECO:0000256" key="8">
    <source>
        <dbReference type="ARBA" id="ARBA00023163"/>
    </source>
</evidence>
<dbReference type="AlphaFoldDB" id="A0A8W8HRQ5"/>
<feature type="compositionally biased region" description="Low complexity" evidence="10">
    <location>
        <begin position="572"/>
        <end position="589"/>
    </location>
</feature>
<keyword evidence="6" id="KW-0805">Transcription regulation</keyword>
<feature type="compositionally biased region" description="Polar residues" evidence="10">
    <location>
        <begin position="552"/>
        <end position="571"/>
    </location>
</feature>
<keyword evidence="9" id="KW-0539">Nucleus</keyword>
<dbReference type="GO" id="GO:0051289">
    <property type="term" value="P:protein homotetramerization"/>
    <property type="evidence" value="ECO:0007669"/>
    <property type="project" value="InterPro"/>
</dbReference>
<dbReference type="Pfam" id="PF12884">
    <property type="entry name" value="TORC_N"/>
    <property type="match status" value="1"/>
</dbReference>
<evidence type="ECO:0000256" key="6">
    <source>
        <dbReference type="ARBA" id="ARBA00023015"/>
    </source>
</evidence>
<dbReference type="Pfam" id="PF12885">
    <property type="entry name" value="TORC_M"/>
    <property type="match status" value="1"/>
</dbReference>
<dbReference type="GO" id="GO:0008140">
    <property type="term" value="F:cAMP response element binding protein binding"/>
    <property type="evidence" value="ECO:0007669"/>
    <property type="project" value="InterPro"/>
</dbReference>
<dbReference type="GO" id="GO:0005634">
    <property type="term" value="C:nucleus"/>
    <property type="evidence" value="ECO:0007669"/>
    <property type="project" value="UniProtKB-SubCell"/>
</dbReference>
<sequence>MYRLQPNVLHKKAIPTQRIYSYIKTLGPSTVPARFPMSIRWLQILPLIFHLLCVISRIFERAVQYSNRGMVEYTMFVTGEDNSVLTEEHFYGPTPVHISVYTLYLQTKTDPLRCQNHNKPVVSAMMSNPRKFSEKIALHNQKQAEETAAFEAILRDVSFATKCTSQKSYPPQQHLQLHQNIGTQYRAGSLPNVNQMATNSPIDLPSALRDFEDIRAGGPIHNRVDGRIHNVRDRGRQLGPHRRAFPMDKPRNDCSPYGSAYLSPPPDTIWKRTQMIRNHDLPRTNSDSAIHTSTMGPAVNSELDNMPSPTTPPPHRRIVEMVGENMGNDNMRKGFWDPKQMPGSRPKSCEVPNINIYPSAEQENHTGGVQVPITNNTGSLPDLTVLHFPPPLTTPLDAEDQNYGAQPSNLSPTSAHHVGMVPQQSASPQAQSPAQRRRPHQGGPSPLVLSSSPSQQMRMPHSPPVSVPNLDPSKLPMDPQIKQQFLLRLHQQQQRHRAPNHSYQSQQPHPNHHHSGGGGVGAPHPSSQQPPNNAVLQNHQQRVPQVCITTAEQNDSQPSLSHYRNSVSENCQSPTSPHSQPSYSPSQSPGLPPSTWNNFTDNYHLQHQQQTQALQHQFEQFKMSPDNHYSSADNIHVNTTNGVSSGSYTISQPSVTMSQAMLHGLTGSQEFHQQQQPHHYYIQQTDVGGGGGGHSRGGMNQGQLQQQSPHHLPHHNKIPDIVFNGQYYGGADDTNSYQQDFAKELGHAITGMAENFADDLFGSDEEVLKVGLGPLDFDGLQMLTDPNLITDPATEDSFKLEHRS</sequence>
<feature type="region of interest" description="Disordered" evidence="10">
    <location>
        <begin position="238"/>
        <end position="260"/>
    </location>
</feature>
<keyword evidence="5" id="KW-0597">Phosphoprotein</keyword>
<dbReference type="InterPro" id="IPR024785">
    <property type="entry name" value="TORC_C"/>
</dbReference>
<dbReference type="PANTHER" id="PTHR13589:SF15">
    <property type="entry name" value="CREB-REGULATED TRANSCRIPTION COACTIVATOR, ISOFORM B"/>
    <property type="match status" value="1"/>
</dbReference>
<name>A0A8W8HRQ5_MAGGI</name>
<protein>
    <recommendedName>
        <fullName evidence="16">CREB-regulated transcription coactivator 1</fullName>
    </recommendedName>
</protein>
<dbReference type="Proteomes" id="UP000005408">
    <property type="component" value="Unassembled WGS sequence"/>
</dbReference>
<feature type="domain" description="Transducer of regulated CREB activity C-terminal" evidence="13">
    <location>
        <begin position="735"/>
        <end position="800"/>
    </location>
</feature>
<dbReference type="PANTHER" id="PTHR13589">
    <property type="entry name" value="CREB-REGULATED TRANSCRIPTION COACTIVATOR"/>
    <property type="match status" value="1"/>
</dbReference>
<evidence type="ECO:0000259" key="11">
    <source>
        <dbReference type="Pfam" id="PF12884"/>
    </source>
</evidence>
<comment type="similarity">
    <text evidence="3">Belongs to the TORC family.</text>
</comment>
<reference evidence="14" key="1">
    <citation type="submission" date="2022-08" db="UniProtKB">
        <authorList>
            <consortium name="EnsemblMetazoa"/>
        </authorList>
    </citation>
    <scope>IDENTIFICATION</scope>
    <source>
        <strain evidence="14">05x7-T-G4-1.051#20</strain>
    </source>
</reference>
<evidence type="ECO:0000313" key="15">
    <source>
        <dbReference type="Proteomes" id="UP000005408"/>
    </source>
</evidence>
<dbReference type="InterPro" id="IPR024784">
    <property type="entry name" value="TORC_M"/>
</dbReference>
<keyword evidence="8" id="KW-0804">Transcription</keyword>
<feature type="compositionally biased region" description="Low complexity" evidence="10">
    <location>
        <begin position="441"/>
        <end position="456"/>
    </location>
</feature>
<feature type="region of interest" description="Disordered" evidence="10">
    <location>
        <begin position="387"/>
        <end position="477"/>
    </location>
</feature>
<feature type="region of interest" description="Disordered" evidence="10">
    <location>
        <begin position="552"/>
        <end position="600"/>
    </location>
</feature>
<organism evidence="14 15">
    <name type="scientific">Magallana gigas</name>
    <name type="common">Pacific oyster</name>
    <name type="synonym">Crassostrea gigas</name>
    <dbReference type="NCBI Taxonomy" id="29159"/>
    <lineage>
        <taxon>Eukaryota</taxon>
        <taxon>Metazoa</taxon>
        <taxon>Spiralia</taxon>
        <taxon>Lophotrochozoa</taxon>
        <taxon>Mollusca</taxon>
        <taxon>Bivalvia</taxon>
        <taxon>Autobranchia</taxon>
        <taxon>Pteriomorphia</taxon>
        <taxon>Ostreida</taxon>
        <taxon>Ostreoidea</taxon>
        <taxon>Ostreidae</taxon>
        <taxon>Magallana</taxon>
    </lineage>
</organism>
<dbReference type="Pfam" id="PF12886">
    <property type="entry name" value="TORC_C"/>
    <property type="match status" value="1"/>
</dbReference>
<keyword evidence="15" id="KW-1185">Reference proteome</keyword>
<keyword evidence="7" id="KW-0010">Activator</keyword>
<feature type="compositionally biased region" description="Low complexity" evidence="10">
    <location>
        <begin position="422"/>
        <end position="434"/>
    </location>
</feature>
<keyword evidence="4" id="KW-0963">Cytoplasm</keyword>
<evidence type="ECO:0000256" key="2">
    <source>
        <dbReference type="ARBA" id="ARBA00004496"/>
    </source>
</evidence>
<dbReference type="GO" id="GO:0045944">
    <property type="term" value="P:positive regulation of transcription by RNA polymerase II"/>
    <property type="evidence" value="ECO:0007669"/>
    <property type="project" value="TreeGrafter"/>
</dbReference>
<feature type="compositionally biased region" description="Gly residues" evidence="10">
    <location>
        <begin position="688"/>
        <end position="700"/>
    </location>
</feature>
<feature type="domain" description="Transducer of regulated CREB activity N-terminal" evidence="11">
    <location>
        <begin position="128"/>
        <end position="191"/>
    </location>
</feature>
<dbReference type="InterPro" id="IPR024786">
    <property type="entry name" value="TORC"/>
</dbReference>
<comment type="subcellular location">
    <subcellularLocation>
        <location evidence="2">Cytoplasm</location>
    </subcellularLocation>
    <subcellularLocation>
        <location evidence="1">Nucleus</location>
    </subcellularLocation>
</comment>
<dbReference type="GO" id="GO:0005737">
    <property type="term" value="C:cytoplasm"/>
    <property type="evidence" value="ECO:0007669"/>
    <property type="project" value="UniProtKB-SubCell"/>
</dbReference>
<evidence type="ECO:0000256" key="7">
    <source>
        <dbReference type="ARBA" id="ARBA00023159"/>
    </source>
</evidence>